<accession>A0A075WF90</accession>
<dbReference type="Proteomes" id="UP000028501">
    <property type="component" value="Chromosome"/>
</dbReference>
<evidence type="ECO:0000313" key="3">
    <source>
        <dbReference type="Proteomes" id="UP000028501"/>
    </source>
</evidence>
<dbReference type="AlphaFoldDB" id="A0A075WF90"/>
<dbReference type="InterPro" id="IPR035185">
    <property type="entry name" value="DUF5305"/>
</dbReference>
<keyword evidence="1" id="KW-0472">Membrane</keyword>
<proteinExistence type="predicted"/>
<organism evidence="2 3">
    <name type="scientific">Archaeoglobus fulgidus DSM 8774</name>
    <dbReference type="NCBI Taxonomy" id="1344584"/>
    <lineage>
        <taxon>Archaea</taxon>
        <taxon>Methanobacteriati</taxon>
        <taxon>Methanobacteriota</taxon>
        <taxon>Archaeoglobi</taxon>
        <taxon>Archaeoglobales</taxon>
        <taxon>Archaeoglobaceae</taxon>
        <taxon>Archaeoglobus</taxon>
    </lineage>
</organism>
<dbReference type="HOGENOM" id="CLU_843590_0_0_2"/>
<keyword evidence="1" id="KW-0812">Transmembrane</keyword>
<dbReference type="EMBL" id="CP006577">
    <property type="protein sequence ID" value="AIG98656.1"/>
    <property type="molecule type" value="Genomic_DNA"/>
</dbReference>
<dbReference type="KEGG" id="afg:AFULGI_00019030"/>
<dbReference type="GeneID" id="24795397"/>
<keyword evidence="1" id="KW-1133">Transmembrane helix</keyword>
<reference evidence="2 3" key="1">
    <citation type="submission" date="2013-07" db="EMBL/GenBank/DDBJ databases">
        <title>Genome of Archaeoglobus fulgidus.</title>
        <authorList>
            <person name="Fiebig A."/>
            <person name="Birkeland N.-K."/>
        </authorList>
    </citation>
    <scope>NUCLEOTIDE SEQUENCE [LARGE SCALE GENOMIC DNA]</scope>
    <source>
        <strain evidence="2 3">DSM 8774</strain>
    </source>
</reference>
<sequence length="329" mass="37776">MNNFKLIVRKWYIPVLIISLITLVASAYALYWATIPETKETQISIRHYSALAYFSGGAEVKKDNPIWANGSFVTLPVYSYSLTPEYSGEFYFTTAPRGDITIETEAKIVYFYEVSDAPVWEKVYYAASNTSRGEIKTNFKINVTDLKSKINEAQNSFGVYLGKTGARIDVSVHYYGKITGKDVDETLSFKIPIDVQSTYYSFSTLNETRDFEMPSTRVVEVQKPLHMKVIPAALCTVSIIFAGLSVVYRTKYSDVSSLEREIERVSWEKKLKEVSFARMPETNLEMVEVERFEDISKAAEETFEHLFYDREKGVFFFIHGGVLYYCREK</sequence>
<name>A0A075WF90_ARCFL</name>
<evidence type="ECO:0000256" key="1">
    <source>
        <dbReference type="SAM" id="Phobius"/>
    </source>
</evidence>
<evidence type="ECO:0000313" key="2">
    <source>
        <dbReference type="EMBL" id="AIG98656.1"/>
    </source>
</evidence>
<dbReference type="RefSeq" id="WP_010879150.1">
    <property type="nucleotide sequence ID" value="NZ_CP006577.1"/>
</dbReference>
<dbReference type="Pfam" id="PF17231">
    <property type="entry name" value="DUF5305"/>
    <property type="match status" value="1"/>
</dbReference>
<feature type="transmembrane region" description="Helical" evidence="1">
    <location>
        <begin position="229"/>
        <end position="248"/>
    </location>
</feature>
<feature type="transmembrane region" description="Helical" evidence="1">
    <location>
        <begin position="12"/>
        <end position="33"/>
    </location>
</feature>
<gene>
    <name evidence="2" type="ORF">AFULGI_00019030</name>
</gene>
<protein>
    <recommendedName>
        <fullName evidence="4">DUF5305 domain-containing protein</fullName>
    </recommendedName>
</protein>
<evidence type="ECO:0008006" key="4">
    <source>
        <dbReference type="Google" id="ProtNLM"/>
    </source>
</evidence>